<dbReference type="Pfam" id="PF03401">
    <property type="entry name" value="TctC"/>
    <property type="match status" value="1"/>
</dbReference>
<name>A0A0H3LM17_BORBR</name>
<organism evidence="2 3">
    <name type="scientific">Bordetella bronchiseptica (strain ATCC BAA-588 / NCTC 13252 / RB50)</name>
    <name type="common">Alcaligenes bronchisepticus</name>
    <dbReference type="NCBI Taxonomy" id="257310"/>
    <lineage>
        <taxon>Bacteria</taxon>
        <taxon>Pseudomonadati</taxon>
        <taxon>Pseudomonadota</taxon>
        <taxon>Betaproteobacteria</taxon>
        <taxon>Burkholderiales</taxon>
        <taxon>Alcaligenaceae</taxon>
        <taxon>Bordetella</taxon>
    </lineage>
</organism>
<evidence type="ECO:0008006" key="4">
    <source>
        <dbReference type="Google" id="ProtNLM"/>
    </source>
</evidence>
<accession>A0A0H3LM17</accession>
<proteinExistence type="inferred from homology"/>
<dbReference type="InterPro" id="IPR042100">
    <property type="entry name" value="Bug_dom1"/>
</dbReference>
<dbReference type="InterPro" id="IPR005064">
    <property type="entry name" value="BUG"/>
</dbReference>
<reference evidence="2 3" key="1">
    <citation type="journal article" date="2003" name="Nat. Genet.">
        <title>Comparative analysis of the genome sequences of Bordetella pertussis, Bordetella parapertussis and Bordetella bronchiseptica.</title>
        <authorList>
            <person name="Parkhill J."/>
            <person name="Sebaihia M."/>
            <person name="Preston A."/>
            <person name="Murphy L.D."/>
            <person name="Thomson N.R."/>
            <person name="Harris D.E."/>
            <person name="Holden M.T.G."/>
            <person name="Churcher C.M."/>
            <person name="Bentley S.D."/>
            <person name="Mungall K.L."/>
            <person name="Cerdeno-Tarraga A.-M."/>
            <person name="Temple L."/>
            <person name="James K.D."/>
            <person name="Harris B."/>
            <person name="Quail M.A."/>
            <person name="Achtman M."/>
            <person name="Atkin R."/>
            <person name="Baker S."/>
            <person name="Basham D."/>
            <person name="Bason N."/>
            <person name="Cherevach I."/>
            <person name="Chillingworth T."/>
            <person name="Collins M."/>
            <person name="Cronin A."/>
            <person name="Davis P."/>
            <person name="Doggett J."/>
            <person name="Feltwell T."/>
            <person name="Goble A."/>
            <person name="Hamlin N."/>
            <person name="Hauser H."/>
            <person name="Holroyd S."/>
            <person name="Jagels K."/>
            <person name="Leather S."/>
            <person name="Moule S."/>
            <person name="Norberczak H."/>
            <person name="O'Neil S."/>
            <person name="Ormond D."/>
            <person name="Price C."/>
            <person name="Rabbinowitsch E."/>
            <person name="Rutter S."/>
            <person name="Sanders M."/>
            <person name="Saunders D."/>
            <person name="Seeger K."/>
            <person name="Sharp S."/>
            <person name="Simmonds M."/>
            <person name="Skelton J."/>
            <person name="Squares R."/>
            <person name="Squares S."/>
            <person name="Stevens K."/>
            <person name="Unwin L."/>
            <person name="Whitehead S."/>
            <person name="Barrell B.G."/>
            <person name="Maskell D.J."/>
        </authorList>
    </citation>
    <scope>NUCLEOTIDE SEQUENCE [LARGE SCALE GENOMIC DNA]</scope>
    <source>
        <strain evidence="2 3">ATCC BAA-588 / NCTC 13252 / RB50</strain>
    </source>
</reference>
<dbReference type="Gene3D" id="3.40.190.10">
    <property type="entry name" value="Periplasmic binding protein-like II"/>
    <property type="match status" value="1"/>
</dbReference>
<dbReference type="KEGG" id="bbr:BB0476"/>
<dbReference type="EMBL" id="BX640438">
    <property type="protein sequence ID" value="CAE30975.1"/>
    <property type="molecule type" value="Genomic_DNA"/>
</dbReference>
<dbReference type="eggNOG" id="COG3181">
    <property type="taxonomic scope" value="Bacteria"/>
</dbReference>
<evidence type="ECO:0000256" key="1">
    <source>
        <dbReference type="ARBA" id="ARBA00006987"/>
    </source>
</evidence>
<dbReference type="SUPFAM" id="SSF53850">
    <property type="entry name" value="Periplasmic binding protein-like II"/>
    <property type="match status" value="1"/>
</dbReference>
<dbReference type="Gene3D" id="3.40.190.150">
    <property type="entry name" value="Bordetella uptake gene, domain 1"/>
    <property type="match status" value="1"/>
</dbReference>
<gene>
    <name evidence="2" type="ordered locus">BB0476</name>
</gene>
<dbReference type="AlphaFoldDB" id="A0A0H3LM17"/>
<dbReference type="PANTHER" id="PTHR42928:SF5">
    <property type="entry name" value="BLR1237 PROTEIN"/>
    <property type="match status" value="1"/>
</dbReference>
<dbReference type="Proteomes" id="UP000001027">
    <property type="component" value="Chromosome"/>
</dbReference>
<evidence type="ECO:0000313" key="2">
    <source>
        <dbReference type="EMBL" id="CAE30975.1"/>
    </source>
</evidence>
<evidence type="ECO:0000313" key="3">
    <source>
        <dbReference type="Proteomes" id="UP000001027"/>
    </source>
</evidence>
<sequence>MEAAMEKKPGGETPVLRADAPDAARRRWLHGAAALLGTLPLAGLARADALTQRQLNLVVPFVPGGPVDIAGRVVGQELGQQLGTPVVVSNKGGAGGNIGAEEVSRSQPDGGTLLLALDSILTVNPYFYGKGATQGVQTLAPVGMVGELSSVLVVNARSPIKSVADFLEHGRRNNLTAGSGGNATAGHLYAEQLKRDFGVQLTHVPYKGLSPAVQDLLAGNIDCIVALIPGVLPHIRAGSLRALGLTSARPQVLLPELKPLSELGLPGFTGASWLALMAPEGVPPGVADKLSAGLSQALRNPAVVERLHSAGIDPLYADAPTVRARIAREGAQWSTLLASIQPAPQR</sequence>
<dbReference type="CDD" id="cd07012">
    <property type="entry name" value="PBP2_Bug_TTT"/>
    <property type="match status" value="1"/>
</dbReference>
<dbReference type="PANTHER" id="PTHR42928">
    <property type="entry name" value="TRICARBOXYLATE-BINDING PROTEIN"/>
    <property type="match status" value="1"/>
</dbReference>
<comment type="similarity">
    <text evidence="1">Belongs to the UPF0065 (bug) family.</text>
</comment>
<protein>
    <recommendedName>
        <fullName evidence="4">Tripartite tricarboxylate transporter substrate binding protein</fullName>
    </recommendedName>
</protein>
<dbReference type="HOGENOM" id="CLU_045683_0_0_4"/>
<dbReference type="PIRSF" id="PIRSF017082">
    <property type="entry name" value="YflP"/>
    <property type="match status" value="1"/>
</dbReference>